<dbReference type="InterPro" id="IPR002035">
    <property type="entry name" value="VWF_A"/>
</dbReference>
<comment type="caution">
    <text evidence="4">The sequence shown here is derived from an EMBL/GenBank/DDBJ whole genome shotgun (WGS) entry which is preliminary data.</text>
</comment>
<name>A6FZN3_9BACT</name>
<protein>
    <recommendedName>
        <fullName evidence="3">VWFA domain-containing protein</fullName>
    </recommendedName>
</protein>
<dbReference type="SMART" id="SM00327">
    <property type="entry name" value="VWA"/>
    <property type="match status" value="1"/>
</dbReference>
<reference evidence="4 5" key="1">
    <citation type="submission" date="2007-06" db="EMBL/GenBank/DDBJ databases">
        <authorList>
            <person name="Shimkets L."/>
            <person name="Ferriera S."/>
            <person name="Johnson J."/>
            <person name="Kravitz S."/>
            <person name="Beeson K."/>
            <person name="Sutton G."/>
            <person name="Rogers Y.-H."/>
            <person name="Friedman R."/>
            <person name="Frazier M."/>
            <person name="Venter J.C."/>
        </authorList>
    </citation>
    <scope>NUCLEOTIDE SEQUENCE [LARGE SCALE GENOMIC DNA]</scope>
    <source>
        <strain evidence="4 5">SIR-1</strain>
    </source>
</reference>
<dbReference type="eggNOG" id="COG2304">
    <property type="taxonomic scope" value="Bacteria"/>
</dbReference>
<dbReference type="InterPro" id="IPR036465">
    <property type="entry name" value="vWFA_dom_sf"/>
</dbReference>
<dbReference type="PROSITE" id="PS50234">
    <property type="entry name" value="VWFA"/>
    <property type="match status" value="1"/>
</dbReference>
<organism evidence="4 5">
    <name type="scientific">Plesiocystis pacifica SIR-1</name>
    <dbReference type="NCBI Taxonomy" id="391625"/>
    <lineage>
        <taxon>Bacteria</taxon>
        <taxon>Pseudomonadati</taxon>
        <taxon>Myxococcota</taxon>
        <taxon>Polyangia</taxon>
        <taxon>Nannocystales</taxon>
        <taxon>Nannocystaceae</taxon>
        <taxon>Plesiocystis</taxon>
    </lineage>
</organism>
<proteinExistence type="predicted"/>
<evidence type="ECO:0000256" key="1">
    <source>
        <dbReference type="SAM" id="MobiDB-lite"/>
    </source>
</evidence>
<evidence type="ECO:0000313" key="4">
    <source>
        <dbReference type="EMBL" id="EDM80839.1"/>
    </source>
</evidence>
<keyword evidence="2" id="KW-0732">Signal</keyword>
<evidence type="ECO:0000313" key="5">
    <source>
        <dbReference type="Proteomes" id="UP000005801"/>
    </source>
</evidence>
<feature type="domain" description="VWFA" evidence="3">
    <location>
        <begin position="273"/>
        <end position="478"/>
    </location>
</feature>
<dbReference type="Gene3D" id="3.40.50.410">
    <property type="entry name" value="von Willebrand factor, type A domain"/>
    <property type="match status" value="1"/>
</dbReference>
<dbReference type="Proteomes" id="UP000005801">
    <property type="component" value="Unassembled WGS sequence"/>
</dbReference>
<dbReference type="STRING" id="391625.PPSIR1_28053"/>
<evidence type="ECO:0000259" key="3">
    <source>
        <dbReference type="PROSITE" id="PS50234"/>
    </source>
</evidence>
<accession>A6FZN3</accession>
<feature type="signal peptide" evidence="2">
    <location>
        <begin position="1"/>
        <end position="19"/>
    </location>
</feature>
<feature type="chain" id="PRO_5002694938" description="VWFA domain-containing protein" evidence="2">
    <location>
        <begin position="20"/>
        <end position="714"/>
    </location>
</feature>
<dbReference type="AlphaFoldDB" id="A6FZN3"/>
<sequence length="714" mass="75978">MTIPAALAIALGASPSATADTIDADPALGYVPVEELSYEAIIRPPAGANKKKSSAFETELALRVALRNASVSPQDAVETLILPRGAELVGMAINEDGAWVEADPSQVMRASESSDLAVRTGRRDPGSVWARPLEPDQPGDLPAVELVAFGLPSQTAVQIELRVRVNPVLRGDRWQLELPRRNVGLPNLVDQRRVIVQGLRAGEGFWIDGSSNAGTPYMVTRAEDVVLVSWPAHIQDKARLGGSLETRPDADGEGGTVRMVLRLGPSRAVAPDHVVLLLDSSRSGSSATPKEAGRVFGELLDSLPKGATFDAVRFARDASPLLASESNGVGDKEARDELSKALRQVQPEQGTDLRAALASVGERLSARGAKRPLVVIVTDGMLPPSVPSDAVADALSSTLGKQARPELLFVVDDPLLNARGLPADHSVASLAADLGARLSLETLANLDAEGARSLLSAPKVLGDLTLGLPDNLVLDDALPTGLVSGDFVVLEGRYYGRAPSKISVRGRLGRAKISTSFAAKRRPKAAEVLVASATAEDHEQAVGEGLVLPSWYTPSMRRIAAMNLTQASRTGWQATGQLDSAIVHRQLRTRVLPRARACYNRALTRNQILSGEASLVMEMGKGEVMMAGVEGVELNFDDPKLVDCLEAAAWSMDVPAGNLDAQVYEVRYPLVFTAPEGGKAPQFGEQSDPMFQRLLDSADALSEYQNHHGTDDED</sequence>
<gene>
    <name evidence="4" type="ORF">PPSIR1_28053</name>
</gene>
<dbReference type="RefSeq" id="WP_006969932.1">
    <property type="nucleotide sequence ID" value="NZ_ABCS01000007.1"/>
</dbReference>
<dbReference type="SUPFAM" id="SSF53300">
    <property type="entry name" value="vWA-like"/>
    <property type="match status" value="1"/>
</dbReference>
<keyword evidence="5" id="KW-1185">Reference proteome</keyword>
<feature type="region of interest" description="Disordered" evidence="1">
    <location>
        <begin position="110"/>
        <end position="135"/>
    </location>
</feature>
<dbReference type="OrthoDB" id="5480045at2"/>
<evidence type="ECO:0000256" key="2">
    <source>
        <dbReference type="SAM" id="SignalP"/>
    </source>
</evidence>
<dbReference type="EMBL" id="ABCS01000007">
    <property type="protein sequence ID" value="EDM80839.1"/>
    <property type="molecule type" value="Genomic_DNA"/>
</dbReference>